<proteinExistence type="predicted"/>
<reference evidence="2" key="2">
    <citation type="submission" date="2020-03" db="EMBL/GenBank/DDBJ databases">
        <title>Walnut 2.0.</title>
        <authorList>
            <person name="Marrano A."/>
            <person name="Britton M."/>
            <person name="Zimin A.V."/>
            <person name="Zaini P.A."/>
            <person name="Workman R."/>
            <person name="Puiu D."/>
            <person name="Bianco L."/>
            <person name="Allen B.J."/>
            <person name="Troggio M."/>
            <person name="Leslie C.A."/>
            <person name="Timp W."/>
            <person name="Dendekar A."/>
            <person name="Salzberg S.L."/>
            <person name="Neale D.B."/>
        </authorList>
    </citation>
    <scope>NUCLEOTIDE SEQUENCE</scope>
    <source>
        <tissue evidence="2">Leaves</tissue>
    </source>
</reference>
<dbReference type="Proteomes" id="UP000619265">
    <property type="component" value="Unassembled WGS sequence"/>
</dbReference>
<evidence type="ECO:0000313" key="2">
    <source>
        <dbReference type="EMBL" id="KAF5465990.1"/>
    </source>
</evidence>
<dbReference type="InterPro" id="IPR052929">
    <property type="entry name" value="RNase_H-like_EbsB-rel"/>
</dbReference>
<organism evidence="2 3">
    <name type="scientific">Juglans regia</name>
    <name type="common">English walnut</name>
    <dbReference type="NCBI Taxonomy" id="51240"/>
    <lineage>
        <taxon>Eukaryota</taxon>
        <taxon>Viridiplantae</taxon>
        <taxon>Streptophyta</taxon>
        <taxon>Embryophyta</taxon>
        <taxon>Tracheophyta</taxon>
        <taxon>Spermatophyta</taxon>
        <taxon>Magnoliopsida</taxon>
        <taxon>eudicotyledons</taxon>
        <taxon>Gunneridae</taxon>
        <taxon>Pentapetalae</taxon>
        <taxon>rosids</taxon>
        <taxon>fabids</taxon>
        <taxon>Fagales</taxon>
        <taxon>Juglandaceae</taxon>
        <taxon>Juglans</taxon>
    </lineage>
</organism>
<dbReference type="Gramene" id="Jr07_23720_p1">
    <property type="protein sequence ID" value="cds.Jr07_23720_p1"/>
    <property type="gene ID" value="Jr07_23720"/>
</dbReference>
<gene>
    <name evidence="2" type="ORF">F2P56_015949</name>
</gene>
<feature type="domain" description="Reverse transcriptase zinc-binding" evidence="1">
    <location>
        <begin position="4"/>
        <end position="56"/>
    </location>
</feature>
<accession>A0A833XH52</accession>
<dbReference type="EMBL" id="LIHL02000007">
    <property type="protein sequence ID" value="KAF5465990.1"/>
    <property type="molecule type" value="Genomic_DNA"/>
</dbReference>
<protein>
    <recommendedName>
        <fullName evidence="1">Reverse transcriptase zinc-binding domain-containing protein</fullName>
    </recommendedName>
</protein>
<dbReference type="PANTHER" id="PTHR47074:SF48">
    <property type="entry name" value="POLYNUCLEOTIDYL TRANSFERASE, RIBONUCLEASE H-LIKE SUPERFAMILY PROTEIN"/>
    <property type="match status" value="1"/>
</dbReference>
<evidence type="ECO:0000259" key="1">
    <source>
        <dbReference type="Pfam" id="PF13966"/>
    </source>
</evidence>
<comment type="caution">
    <text evidence="2">The sequence shown here is derived from an EMBL/GenBank/DDBJ whole genome shotgun (WGS) entry which is preliminary data.</text>
</comment>
<evidence type="ECO:0000313" key="3">
    <source>
        <dbReference type="Proteomes" id="UP000619265"/>
    </source>
</evidence>
<dbReference type="InterPro" id="IPR026960">
    <property type="entry name" value="RVT-Znf"/>
</dbReference>
<name>A0A833XH52_JUGRE</name>
<dbReference type="Pfam" id="PF13966">
    <property type="entry name" value="zf-RVT"/>
    <property type="match status" value="1"/>
</dbReference>
<reference evidence="2" key="1">
    <citation type="submission" date="2015-10" db="EMBL/GenBank/DDBJ databases">
        <authorList>
            <person name="Martinez-Garcia P.J."/>
            <person name="Crepeau M.W."/>
            <person name="Puiu D."/>
            <person name="Gonzalez-Ibeas D."/>
            <person name="Whalen J."/>
            <person name="Stevens K."/>
            <person name="Paul R."/>
            <person name="Butterfield T."/>
            <person name="Britton M."/>
            <person name="Reagan R."/>
            <person name="Chakraborty S."/>
            <person name="Walawage S.L."/>
            <person name="Vasquez-Gross H.A."/>
            <person name="Cardeno C."/>
            <person name="Famula R."/>
            <person name="Pratt K."/>
            <person name="Kuruganti S."/>
            <person name="Aradhya M.K."/>
            <person name="Leslie C.A."/>
            <person name="Dandekar A.M."/>
            <person name="Salzberg S.L."/>
            <person name="Wegrzyn J.L."/>
            <person name="Langley C.H."/>
            <person name="Neale D.B."/>
        </authorList>
    </citation>
    <scope>NUCLEOTIDE SEQUENCE</scope>
    <source>
        <tissue evidence="2">Leaves</tissue>
    </source>
</reference>
<dbReference type="PANTHER" id="PTHR47074">
    <property type="entry name" value="BNAC02G40300D PROTEIN"/>
    <property type="match status" value="1"/>
</dbReference>
<dbReference type="AlphaFoldDB" id="A0A833XH52"/>
<sequence>MGLKVFLWKAIHEALPTKRNLVQRKIITDGFCPWCKQFEETSCYVLWNCVAAQDVWSDLRSPVQKAALNDLQFRHIWEDLVLKLNKADIELTAYFAAAQHYLHVSITENSASSMIVRWEKPSYGWFKINWDAAYDDNLKRMGGGIVIRNWDGELMAAAGWAKPSISNPLHAEAFVLERATTQSLELGLSQCIFEGNALVLNL</sequence>